<feature type="domain" description="Apple" evidence="13">
    <location>
        <begin position="385"/>
        <end position="426"/>
    </location>
</feature>
<evidence type="ECO:0000256" key="7">
    <source>
        <dbReference type="ARBA" id="ARBA00022692"/>
    </source>
</evidence>
<dbReference type="InterPro" id="IPR003378">
    <property type="entry name" value="Fringe-like_glycosylTrfase"/>
</dbReference>
<name>A0A2N3N2R9_9PEZI</name>
<dbReference type="InterPro" id="IPR003609">
    <property type="entry name" value="Pan_app"/>
</dbReference>
<dbReference type="PANTHER" id="PTHR23033">
    <property type="entry name" value="BETA1,3-GALACTOSYLTRANSFERASE"/>
    <property type="match status" value="1"/>
</dbReference>
<keyword evidence="16" id="KW-1185">Reference proteome</keyword>
<evidence type="ECO:0000313" key="16">
    <source>
        <dbReference type="Proteomes" id="UP000233524"/>
    </source>
</evidence>
<evidence type="ECO:0000256" key="2">
    <source>
        <dbReference type="ARBA" id="ARBA00004922"/>
    </source>
</evidence>
<dbReference type="GO" id="GO:0016263">
    <property type="term" value="F:glycoprotein-N-acetylgalactosamine 3-beta-galactosyltransferase activity"/>
    <property type="evidence" value="ECO:0007669"/>
    <property type="project" value="UniProtKB-EC"/>
</dbReference>
<dbReference type="EMBL" id="NLAX01001033">
    <property type="protein sequence ID" value="PKS06735.1"/>
    <property type="molecule type" value="Genomic_DNA"/>
</dbReference>
<evidence type="ECO:0000256" key="5">
    <source>
        <dbReference type="ARBA" id="ARBA00022676"/>
    </source>
</evidence>
<dbReference type="PANTHER" id="PTHR23033:SF40">
    <property type="entry name" value="APPLE DOMAIN-CONTAINING PROTEIN"/>
    <property type="match status" value="1"/>
</dbReference>
<dbReference type="Gene3D" id="3.50.4.10">
    <property type="entry name" value="Hepatocyte Growth Factor"/>
    <property type="match status" value="1"/>
</dbReference>
<keyword evidence="6" id="KW-0808">Transferase</keyword>
<dbReference type="InterPro" id="IPR026050">
    <property type="entry name" value="C1GALT1/C1GALT1_chp1"/>
</dbReference>
<dbReference type="GO" id="GO:0000166">
    <property type="term" value="F:nucleotide binding"/>
    <property type="evidence" value="ECO:0007669"/>
    <property type="project" value="UniProtKB-KW"/>
</dbReference>
<comment type="pathway">
    <text evidence="2">Protein modification; protein glycosylation.</text>
</comment>
<keyword evidence="9" id="KW-0735">Signal-anchor</keyword>
<dbReference type="STRING" id="41688.A0A2N3N2R9"/>
<comment type="similarity">
    <text evidence="3">Belongs to the glycosyltransferase 31 family. Beta3-Gal-T subfamily.</text>
</comment>
<sequence>MAVILVPRRRALRRIAVYVLAILLTYQVAKLILPADNFILLAIHFQAVCLYSLFHSTAATDSWIRSSTGPYSVDFESRVGLLIKTGWGTRQRLPAQLEALGLDQWDPDRTIVVADFEQDANTTTGAPVIQDAVGGLMKELAPRGLNKAHRFKKYQSLKNAIDDGDEQRAALIGANVGWELDALKFIWGLRTVYTTLPPKDWYLILDDDSFIVIESLKQLLSHLDPATPYYLGNTVGDYRGRFAHGGSAVVLSRAAVDKLYRENPHVAAEAQINSLTEIWGDKLVATTLQKINIHIDERFNHLFNGESPVDTRIASNRFCSPLVSFHELKKPEDMKALGLAFKEKGARPTVWSDVWDMFGGPSARGFNDRPMRQDHDYVGKLEPGRTKTSENIATAEKCMRLCMRHKKRCLAWKWDVQSKECHTSPWMTVGKRQVGVVSGINGEWAAEMMESC</sequence>
<evidence type="ECO:0000256" key="11">
    <source>
        <dbReference type="ARBA" id="ARBA00023136"/>
    </source>
</evidence>
<dbReference type="OrthoDB" id="414175at2759"/>
<comment type="subcellular location">
    <subcellularLocation>
        <location evidence="1">Membrane</location>
        <topology evidence="1">Single-pass type II membrane protein</topology>
    </subcellularLocation>
</comment>
<feature type="transmembrane region" description="Helical" evidence="12">
    <location>
        <begin position="12"/>
        <end position="32"/>
    </location>
</feature>
<comment type="caution">
    <text evidence="15">The sequence shown here is derived from an EMBL/GenBank/DDBJ whole genome shotgun (WGS) entry which is preliminary data.</text>
</comment>
<dbReference type="EC" id="2.4.1.122" evidence="4"/>
<dbReference type="SUPFAM" id="SSF57414">
    <property type="entry name" value="Hairpin loop containing domain-like"/>
    <property type="match status" value="1"/>
</dbReference>
<evidence type="ECO:0000256" key="8">
    <source>
        <dbReference type="ARBA" id="ARBA00022741"/>
    </source>
</evidence>
<evidence type="ECO:0000256" key="4">
    <source>
        <dbReference type="ARBA" id="ARBA00012557"/>
    </source>
</evidence>
<reference evidence="15 16" key="1">
    <citation type="journal article" date="2017" name="G3 (Bethesda)">
        <title>First Draft Genome Sequence of the Pathogenic Fungus Lomentospora prolificans (Formerly Scedosporium prolificans).</title>
        <authorList>
            <person name="Luo R."/>
            <person name="Zimin A."/>
            <person name="Workman R."/>
            <person name="Fan Y."/>
            <person name="Pertea G."/>
            <person name="Grossman N."/>
            <person name="Wear M.P."/>
            <person name="Jia B."/>
            <person name="Miller H."/>
            <person name="Casadevall A."/>
            <person name="Timp W."/>
            <person name="Zhang S.X."/>
            <person name="Salzberg S.L."/>
        </authorList>
    </citation>
    <scope>NUCLEOTIDE SEQUENCE [LARGE SCALE GENOMIC DNA]</scope>
    <source>
        <strain evidence="15 16">JHH-5317</strain>
    </source>
</reference>
<evidence type="ECO:0000313" key="15">
    <source>
        <dbReference type="EMBL" id="PKS06735.1"/>
    </source>
</evidence>
<feature type="domain" description="Fringe-like glycosyltransferase" evidence="14">
    <location>
        <begin position="199"/>
        <end position="273"/>
    </location>
</feature>
<dbReference type="InParanoid" id="A0A2N3N2R9"/>
<proteinExistence type="inferred from homology"/>
<dbReference type="Pfam" id="PF02434">
    <property type="entry name" value="Fringe"/>
    <property type="match status" value="1"/>
</dbReference>
<evidence type="ECO:0000256" key="3">
    <source>
        <dbReference type="ARBA" id="ARBA00006462"/>
    </source>
</evidence>
<dbReference type="VEuPathDB" id="FungiDB:jhhlp_006809"/>
<keyword evidence="7 12" id="KW-0812">Transmembrane</keyword>
<keyword evidence="10 12" id="KW-1133">Transmembrane helix</keyword>
<keyword evidence="11 12" id="KW-0472">Membrane</keyword>
<dbReference type="Pfam" id="PF00024">
    <property type="entry name" value="PAN_1"/>
    <property type="match status" value="1"/>
</dbReference>
<dbReference type="Gene3D" id="3.90.550.50">
    <property type="match status" value="1"/>
</dbReference>
<keyword evidence="8" id="KW-0547">Nucleotide-binding</keyword>
<dbReference type="GO" id="GO:0016020">
    <property type="term" value="C:membrane"/>
    <property type="evidence" value="ECO:0007669"/>
    <property type="project" value="UniProtKB-SubCell"/>
</dbReference>
<dbReference type="Proteomes" id="UP000233524">
    <property type="component" value="Unassembled WGS sequence"/>
</dbReference>
<gene>
    <name evidence="15" type="ORF">jhhlp_006809</name>
</gene>
<evidence type="ECO:0000256" key="9">
    <source>
        <dbReference type="ARBA" id="ARBA00022968"/>
    </source>
</evidence>
<keyword evidence="5" id="KW-0328">Glycosyltransferase</keyword>
<evidence type="ECO:0000256" key="10">
    <source>
        <dbReference type="ARBA" id="ARBA00022989"/>
    </source>
</evidence>
<evidence type="ECO:0000256" key="1">
    <source>
        <dbReference type="ARBA" id="ARBA00004606"/>
    </source>
</evidence>
<evidence type="ECO:0000256" key="6">
    <source>
        <dbReference type="ARBA" id="ARBA00022679"/>
    </source>
</evidence>
<accession>A0A2N3N2R9</accession>
<dbReference type="AlphaFoldDB" id="A0A2N3N2R9"/>
<organism evidence="15 16">
    <name type="scientific">Lomentospora prolificans</name>
    <dbReference type="NCBI Taxonomy" id="41688"/>
    <lineage>
        <taxon>Eukaryota</taxon>
        <taxon>Fungi</taxon>
        <taxon>Dikarya</taxon>
        <taxon>Ascomycota</taxon>
        <taxon>Pezizomycotina</taxon>
        <taxon>Sordariomycetes</taxon>
        <taxon>Hypocreomycetidae</taxon>
        <taxon>Microascales</taxon>
        <taxon>Microascaceae</taxon>
        <taxon>Lomentospora</taxon>
    </lineage>
</organism>
<evidence type="ECO:0000256" key="12">
    <source>
        <dbReference type="SAM" id="Phobius"/>
    </source>
</evidence>
<protein>
    <recommendedName>
        <fullName evidence="4">N-acetylgalactosaminide beta-1,3-galactosyltransferase</fullName>
        <ecNumber evidence="4">2.4.1.122</ecNumber>
    </recommendedName>
</protein>
<evidence type="ECO:0000259" key="14">
    <source>
        <dbReference type="Pfam" id="PF02434"/>
    </source>
</evidence>
<evidence type="ECO:0000259" key="13">
    <source>
        <dbReference type="Pfam" id="PF00024"/>
    </source>
</evidence>